<name>A0A3B0VW97_9ZZZZ</name>
<reference evidence="1" key="1">
    <citation type="submission" date="2018-06" db="EMBL/GenBank/DDBJ databases">
        <authorList>
            <person name="Zhirakovskaya E."/>
        </authorList>
    </citation>
    <scope>NUCLEOTIDE SEQUENCE</scope>
</reference>
<dbReference type="AlphaFoldDB" id="A0A3B0VW97"/>
<protein>
    <submittedName>
        <fullName evidence="1">Uncharacterized protein</fullName>
    </submittedName>
</protein>
<dbReference type="EMBL" id="UOEU01001074">
    <property type="protein sequence ID" value="VAW43392.1"/>
    <property type="molecule type" value="Genomic_DNA"/>
</dbReference>
<organism evidence="1">
    <name type="scientific">hydrothermal vent metagenome</name>
    <dbReference type="NCBI Taxonomy" id="652676"/>
    <lineage>
        <taxon>unclassified sequences</taxon>
        <taxon>metagenomes</taxon>
        <taxon>ecological metagenomes</taxon>
    </lineage>
</organism>
<evidence type="ECO:0000313" key="1">
    <source>
        <dbReference type="EMBL" id="VAW43392.1"/>
    </source>
</evidence>
<gene>
    <name evidence="1" type="ORF">MNBD_CHLOROFLEXI01-5337</name>
</gene>
<accession>A0A3B0VW97</accession>
<sequence length="231" mass="25926">MFEVNGIYANRKGEYQVLEINPPKMRVRFIADGSEANLRIELQARIWENIIVERASQADSQPSQISKSLAASSVNHYIKVISVPVVDEMSFSGWLERVVMASLSGEGNKLNEDDRLIFYALETKTFFAVATLVGESITANPKEYFFTVHAETAQFFAFDIDATSGKLGNGADIDAVELESHPNFKQLRLEAEAFLRINEDDFELLADALVEAVEDAEEEDDTDDEEPFEED</sequence>
<proteinExistence type="predicted"/>